<dbReference type="OMA" id="TICSVYH"/>
<name>A0A3B5XWS2_WHEAT</name>
<reference evidence="1" key="1">
    <citation type="submission" date="2018-08" db="EMBL/GenBank/DDBJ databases">
        <authorList>
            <person name="Rossello M."/>
        </authorList>
    </citation>
    <scope>NUCLEOTIDE SEQUENCE [LARGE SCALE GENOMIC DNA]</scope>
    <source>
        <strain evidence="1">cv. Chinese Spring</strain>
    </source>
</reference>
<protein>
    <submittedName>
        <fullName evidence="1">Uncharacterized protein</fullName>
    </submittedName>
</protein>
<organism evidence="1">
    <name type="scientific">Triticum aestivum</name>
    <name type="common">Wheat</name>
    <dbReference type="NCBI Taxonomy" id="4565"/>
    <lineage>
        <taxon>Eukaryota</taxon>
        <taxon>Viridiplantae</taxon>
        <taxon>Streptophyta</taxon>
        <taxon>Embryophyta</taxon>
        <taxon>Tracheophyta</taxon>
        <taxon>Spermatophyta</taxon>
        <taxon>Magnoliopsida</taxon>
        <taxon>Liliopsida</taxon>
        <taxon>Poales</taxon>
        <taxon>Poaceae</taxon>
        <taxon>BOP clade</taxon>
        <taxon>Pooideae</taxon>
        <taxon>Triticodae</taxon>
        <taxon>Triticeae</taxon>
        <taxon>Triticinae</taxon>
        <taxon>Triticum</taxon>
    </lineage>
</organism>
<dbReference type="Proteomes" id="UP000019116">
    <property type="component" value="Chromosome 1A"/>
</dbReference>
<reference evidence="1" key="2">
    <citation type="submission" date="2018-10" db="UniProtKB">
        <authorList>
            <consortium name="EnsemblPlants"/>
        </authorList>
    </citation>
    <scope>IDENTIFICATION</scope>
</reference>
<sequence>MAAATPPLLSVAAAAQAAAHTQHRHGPVAQAFFFLMVMGFPHHLQVVILEASTICSVYHGLFAPSMQILDCIWIEWMDRLQGLQCTTLI</sequence>
<proteinExistence type="predicted"/>
<evidence type="ECO:0000313" key="1">
    <source>
        <dbReference type="EnsemblPlants" id="TraesCS1A02G123500.1"/>
    </source>
</evidence>
<dbReference type="Gramene" id="TraesSYM1A03G00050240.1">
    <property type="protein sequence ID" value="TraesSYM1A03G00050240.1"/>
    <property type="gene ID" value="TraesSYM1A03G00050240"/>
</dbReference>
<evidence type="ECO:0000313" key="2">
    <source>
        <dbReference type="Proteomes" id="UP000019116"/>
    </source>
</evidence>
<accession>A0A3B5XWS2</accession>
<dbReference type="AlphaFoldDB" id="A0A3B5XWS2"/>
<dbReference type="Gramene" id="TraesROB_scaffold_041243_01G000100.1">
    <property type="protein sequence ID" value="TraesROB_scaffold_041243_01G000100.1"/>
    <property type="gene ID" value="TraesROB_scaffold_041243_01G000100"/>
</dbReference>
<dbReference type="EnsemblPlants" id="TraesCS1A02G123500.1">
    <property type="protein sequence ID" value="TraesCS1A02G123500.1"/>
    <property type="gene ID" value="TraesCS1A02G123500"/>
</dbReference>
<dbReference type="Gramene" id="TraesCS1A02G123500.1">
    <property type="protein sequence ID" value="TraesCS1A02G123500.1"/>
    <property type="gene ID" value="TraesCS1A02G123500"/>
</dbReference>
<dbReference type="Gramene" id="TraesCS1A03G0306300.1">
    <property type="protein sequence ID" value="TraesCS1A03G0306300.1.CDS"/>
    <property type="gene ID" value="TraesCS1A03G0306300"/>
</dbReference>
<dbReference type="Gramene" id="TraesJAG1A03G00048910.1">
    <property type="protein sequence ID" value="TraesJAG1A03G00048910.1"/>
    <property type="gene ID" value="TraesJAG1A03G00048910"/>
</dbReference>
<dbReference type="Gramene" id="TraesLAC1A03G00050470.1">
    <property type="protein sequence ID" value="TraesLAC1A03G00050470.1"/>
    <property type="gene ID" value="TraesLAC1A03G00050470"/>
</dbReference>
<dbReference type="Gramene" id="TraesSTA1A03G00048260.1">
    <property type="protein sequence ID" value="TraesSTA1A03G00048260.1"/>
    <property type="gene ID" value="TraesSTA1A03G00048260"/>
</dbReference>
<dbReference type="Gramene" id="TraesPARA_EIv1.0_0073110.1">
    <property type="protein sequence ID" value="TraesPARA_EIv1.0_0073110.1.CDS"/>
    <property type="gene ID" value="TraesPARA_EIv1.0_0073110"/>
</dbReference>
<dbReference type="Gramene" id="TraesARI1A03G00049490.1">
    <property type="protein sequence ID" value="TraesARI1A03G00049490.1"/>
    <property type="gene ID" value="TraesARI1A03G00049490"/>
</dbReference>
<dbReference type="Gramene" id="TraesCAD_scaffold_044927_01G000200.1">
    <property type="protein sequence ID" value="TraesCAD_scaffold_044927_01G000200.1"/>
    <property type="gene ID" value="TraesCAD_scaffold_044927_01G000200"/>
</dbReference>
<keyword evidence="2" id="KW-1185">Reference proteome</keyword>
<dbReference type="Gramene" id="TraesMAC1A03G00049530.1">
    <property type="protein sequence ID" value="TraesMAC1A03G00049530.1"/>
    <property type="gene ID" value="TraesMAC1A03G00049530"/>
</dbReference>
<dbReference type="Gramene" id="TraesCLE_scaffold_038112_01G000100.1">
    <property type="protein sequence ID" value="TraesCLE_scaffold_038112_01G000100.1"/>
    <property type="gene ID" value="TraesCLE_scaffold_038112_01G000100"/>
</dbReference>
<dbReference type="Gramene" id="TraesWEE_scaffold_042133_01G000100.1">
    <property type="protein sequence ID" value="TraesWEE_scaffold_042133_01G000100.1"/>
    <property type="gene ID" value="TraesWEE_scaffold_042133_01G000100"/>
</dbReference>
<dbReference type="Gramene" id="TraesNOR1A03G00048950.1">
    <property type="protein sequence ID" value="TraesNOR1A03G00048950.1"/>
    <property type="gene ID" value="TraesNOR1A03G00048950"/>
</dbReference>